<dbReference type="GO" id="GO:0039653">
    <property type="term" value="P:symbiont-mediated suppression of host transcription"/>
    <property type="evidence" value="ECO:0007669"/>
    <property type="project" value="InterPro"/>
</dbReference>
<organism evidence="1 2">
    <name type="scientific">Serratia phage CHI14</name>
    <dbReference type="NCBI Taxonomy" id="2006941"/>
    <lineage>
        <taxon>Viruses</taxon>
        <taxon>Duplodnaviria</taxon>
        <taxon>Heunggongvirae</taxon>
        <taxon>Uroviricota</taxon>
        <taxon>Caudoviricetes</taxon>
        <taxon>Pantevenvirales</taxon>
        <taxon>Straboviridae</taxon>
        <taxon>Tevenvirinae</taxon>
        <taxon>Winklervirus</taxon>
        <taxon>Winklervirus chi14</taxon>
    </lineage>
</organism>
<keyword evidence="2" id="KW-1185">Reference proteome</keyword>
<evidence type="ECO:0000313" key="2">
    <source>
        <dbReference type="Proteomes" id="UP000225148"/>
    </source>
</evidence>
<name>A0A1Z1LXT8_9CAUD</name>
<protein>
    <submittedName>
        <fullName evidence="1">Inhibitor of host transcription</fullName>
    </submittedName>
</protein>
<dbReference type="Pfam" id="PF17527">
    <property type="entry name" value="ALC"/>
    <property type="match status" value="1"/>
</dbReference>
<dbReference type="RefSeq" id="YP_009609552.1">
    <property type="nucleotide sequence ID" value="NC_041996.1"/>
</dbReference>
<dbReference type="Proteomes" id="UP000225148">
    <property type="component" value="Segment"/>
</dbReference>
<dbReference type="OrthoDB" id="10366at10239"/>
<reference evidence="1 2" key="1">
    <citation type="submission" date="2017-04" db="EMBL/GenBank/DDBJ databases">
        <title>Environmental T4-family bacteriophages evolve to escape abortive infection via multiple routes in a bacterial host employing altruistic suicide through Type III toxin-antitoxin systems.</title>
        <authorList>
            <person name="Chen B."/>
            <person name="Salmond G.P.C."/>
            <person name="Akusobi C."/>
            <person name="Fang X."/>
        </authorList>
    </citation>
    <scope>NUCLEOTIDE SEQUENCE [LARGE SCALE GENOMIC DNA]</scope>
</reference>
<dbReference type="GeneID" id="40085636"/>
<accession>A0A1Z1LXT8</accession>
<dbReference type="InterPro" id="IPR020367">
    <property type="entry name" value="Host_transcript_inhib_Alc"/>
</dbReference>
<sequence>MNLQLISNDMIVAEYGDRHDGISVYKGQKRIGFLSDLRLTLGRKSAAKVKAKAYSSKQTEERREAMPQAVDNMVEFLTNNLPNAEVFINITQPNVRIGGHKFYIICDPLTDKYNRLGILHGELTSDEVAMMIDNSHKVQSESARHVLVNGLSRDDIVEVIKKLCSK</sequence>
<evidence type="ECO:0000313" key="1">
    <source>
        <dbReference type="EMBL" id="ARW57650.1"/>
    </source>
</evidence>
<dbReference type="KEGG" id="vg:40085636"/>
<proteinExistence type="predicted"/>
<dbReference type="EMBL" id="MF036690">
    <property type="protein sequence ID" value="ARW57650.1"/>
    <property type="molecule type" value="Genomic_DNA"/>
</dbReference>